<dbReference type="GO" id="GO:0016757">
    <property type="term" value="F:glycosyltransferase activity"/>
    <property type="evidence" value="ECO:0007669"/>
    <property type="project" value="UniProtKB-UniRule"/>
</dbReference>
<comment type="caution">
    <text evidence="9">The sequence shown here is derived from an EMBL/GenBank/DDBJ whole genome shotgun (WGS) entry which is preliminary data.</text>
</comment>
<keyword evidence="3 8" id="KW-0328">Glycosyltransferase</keyword>
<dbReference type="EMBL" id="CADEPM010000001">
    <property type="protein sequence ID" value="CAB3398675.1"/>
    <property type="molecule type" value="Genomic_DNA"/>
</dbReference>
<dbReference type="PANTHER" id="PTHR21461">
    <property type="entry name" value="GLYCOSYLTRANSFERASE FAMILY 92 PROTEIN"/>
    <property type="match status" value="1"/>
</dbReference>
<comment type="subcellular location">
    <subcellularLocation>
        <location evidence="1">Membrane</location>
        <topology evidence="1">Single-pass membrane protein</topology>
    </subcellularLocation>
</comment>
<dbReference type="GO" id="GO:0005737">
    <property type="term" value="C:cytoplasm"/>
    <property type="evidence" value="ECO:0007669"/>
    <property type="project" value="TreeGrafter"/>
</dbReference>
<dbReference type="EC" id="2.4.1.-" evidence="8"/>
<dbReference type="Proteomes" id="UP000494206">
    <property type="component" value="Unassembled WGS sequence"/>
</dbReference>
<organism evidence="9 10">
    <name type="scientific">Caenorhabditis bovis</name>
    <dbReference type="NCBI Taxonomy" id="2654633"/>
    <lineage>
        <taxon>Eukaryota</taxon>
        <taxon>Metazoa</taxon>
        <taxon>Ecdysozoa</taxon>
        <taxon>Nematoda</taxon>
        <taxon>Chromadorea</taxon>
        <taxon>Rhabditida</taxon>
        <taxon>Rhabditina</taxon>
        <taxon>Rhabditomorpha</taxon>
        <taxon>Rhabditoidea</taxon>
        <taxon>Rhabditidae</taxon>
        <taxon>Peloderinae</taxon>
        <taxon>Caenorhabditis</taxon>
    </lineage>
</organism>
<keyword evidence="4 8" id="KW-0808">Transferase</keyword>
<evidence type="ECO:0000256" key="2">
    <source>
        <dbReference type="ARBA" id="ARBA00007647"/>
    </source>
</evidence>
<evidence type="ECO:0000313" key="10">
    <source>
        <dbReference type="Proteomes" id="UP000494206"/>
    </source>
</evidence>
<comment type="similarity">
    <text evidence="2 8">Belongs to the glycosyltransferase 92 family.</text>
</comment>
<keyword evidence="6" id="KW-1133">Transmembrane helix</keyword>
<gene>
    <name evidence="9" type="ORF">CBOVIS_LOCUS1922</name>
</gene>
<name>A0A8S1EG11_9PELO</name>
<proteinExistence type="inferred from homology"/>
<evidence type="ECO:0000256" key="5">
    <source>
        <dbReference type="ARBA" id="ARBA00022692"/>
    </source>
</evidence>
<keyword evidence="7" id="KW-0472">Membrane</keyword>
<evidence type="ECO:0000256" key="1">
    <source>
        <dbReference type="ARBA" id="ARBA00004167"/>
    </source>
</evidence>
<evidence type="ECO:0000256" key="7">
    <source>
        <dbReference type="ARBA" id="ARBA00023136"/>
    </source>
</evidence>
<dbReference type="InterPro" id="IPR008166">
    <property type="entry name" value="Glyco_transf_92"/>
</dbReference>
<protein>
    <recommendedName>
        <fullName evidence="8">Glycosyltransferase family 92 protein</fullName>
        <ecNumber evidence="8">2.4.1.-</ecNumber>
    </recommendedName>
</protein>
<dbReference type="PANTHER" id="PTHR21461:SF40">
    <property type="entry name" value="GLYCOSYLTRANSFERASE FAMILY 92 PROTEIN"/>
    <property type="match status" value="1"/>
</dbReference>
<keyword evidence="5" id="KW-0812">Transmembrane</keyword>
<reference evidence="9 10" key="1">
    <citation type="submission" date="2020-04" db="EMBL/GenBank/DDBJ databases">
        <authorList>
            <person name="Laetsch R D."/>
            <person name="Stevens L."/>
            <person name="Kumar S."/>
            <person name="Blaxter L. M."/>
        </authorList>
    </citation>
    <scope>NUCLEOTIDE SEQUENCE [LARGE SCALE GENOMIC DNA]</scope>
</reference>
<dbReference type="OrthoDB" id="5777994at2759"/>
<dbReference type="AlphaFoldDB" id="A0A8S1EG11"/>
<sequence>MIFKKITIELDASISALICRGDEAGRGRVGINVPPYDSIIRGRMLHQPFLTFLLIGIAHASTNVVITYPENLLEKATEPKDVSHDKHSHLLLEEIEFDNLTTTTPSLLDEIILIDEANYKEEVSVNLTSCAIESWNQVHTDEIPNDDLHRHWVLKKAGRQNYLYATSPSLLAAFAFEKHIAVTLTAETYYGKTIYCRYYDCRRREIPNQFKTFVFPEATVYCGRRVGARYISVTETLEEKPEYSVPIVNRVNPVPKHYFTTCMATLYGDEPKFLQVADFIEYYKIQGATFSHVYLRNVSDYDRLILDDYVRTGDIELIKMHDHFWRDDFMWHHVQITDCHQRNINFAKWTAFIDIDERIEMKSPQLPYIVDLLDTVTDPNIANLHFRIQWVQKLYDTPARYINDSQLIDEMIFRKYTNTSRVGGYWKQPKCIVRPEMIGSMSIHAPHVAYRGIKRTLVNETVGIVRHYRNVKQRVFKGALKRMLDEGPFTETHIEPNLEKLLTEKILERVKWVYEIVDVTCEQKQMIYQKHAGLNATCWLEEMAKNESMAHNFIS</sequence>
<dbReference type="Pfam" id="PF01697">
    <property type="entry name" value="Glyco_transf_92"/>
    <property type="match status" value="1"/>
</dbReference>
<evidence type="ECO:0000256" key="3">
    <source>
        <dbReference type="ARBA" id="ARBA00022676"/>
    </source>
</evidence>
<evidence type="ECO:0000256" key="8">
    <source>
        <dbReference type="RuleBase" id="RU366017"/>
    </source>
</evidence>
<evidence type="ECO:0000256" key="6">
    <source>
        <dbReference type="ARBA" id="ARBA00022989"/>
    </source>
</evidence>
<keyword evidence="10" id="KW-1185">Reference proteome</keyword>
<dbReference type="GO" id="GO:0016020">
    <property type="term" value="C:membrane"/>
    <property type="evidence" value="ECO:0007669"/>
    <property type="project" value="UniProtKB-SubCell"/>
</dbReference>
<evidence type="ECO:0000256" key="4">
    <source>
        <dbReference type="ARBA" id="ARBA00022679"/>
    </source>
</evidence>
<evidence type="ECO:0000313" key="9">
    <source>
        <dbReference type="EMBL" id="CAB3398675.1"/>
    </source>
</evidence>
<accession>A0A8S1EG11</accession>